<keyword evidence="3" id="KW-0238">DNA-binding</keyword>
<comment type="caution">
    <text evidence="7">The sequence shown here is derived from an EMBL/GenBank/DDBJ whole genome shotgun (WGS) entry which is preliminary data.</text>
</comment>
<dbReference type="InterPro" id="IPR001789">
    <property type="entry name" value="Sig_transdc_resp-reg_receiver"/>
</dbReference>
<dbReference type="Gene3D" id="3.40.50.2300">
    <property type="match status" value="1"/>
</dbReference>
<dbReference type="GO" id="GO:0003677">
    <property type="term" value="F:DNA binding"/>
    <property type="evidence" value="ECO:0007669"/>
    <property type="project" value="UniProtKB-KW"/>
</dbReference>
<keyword evidence="2" id="KW-0805">Transcription regulation</keyword>
<reference evidence="7 8" key="1">
    <citation type="submission" date="2017-07" db="EMBL/GenBank/DDBJ databases">
        <title>Shotgun whole genome sequences of three halophilic bacterial isolates.</title>
        <authorList>
            <person name="Pozzo T."/>
            <person name="Higdon S.M."/>
            <person name="Quillaguaman J."/>
        </authorList>
    </citation>
    <scope>NUCLEOTIDE SEQUENCE [LARGE SCALE GENOMIC DNA]</scope>
    <source>
        <strain evidence="7 8">BU-1</strain>
    </source>
</reference>
<feature type="domain" description="Response regulatory" evidence="6">
    <location>
        <begin position="9"/>
        <end position="124"/>
    </location>
</feature>
<dbReference type="InterPro" id="IPR050595">
    <property type="entry name" value="Bact_response_regulator"/>
</dbReference>
<dbReference type="InterPro" id="IPR011006">
    <property type="entry name" value="CheY-like_superfamily"/>
</dbReference>
<dbReference type="PANTHER" id="PTHR44591">
    <property type="entry name" value="STRESS RESPONSE REGULATOR PROTEIN 1"/>
    <property type="match status" value="1"/>
</dbReference>
<dbReference type="EMBL" id="NPEZ01000007">
    <property type="protein sequence ID" value="OZT76313.1"/>
    <property type="molecule type" value="Genomic_DNA"/>
</dbReference>
<dbReference type="PROSITE" id="PS50110">
    <property type="entry name" value="RESPONSE_REGULATORY"/>
    <property type="match status" value="1"/>
</dbReference>
<evidence type="ECO:0000259" key="6">
    <source>
        <dbReference type="PROSITE" id="PS50110"/>
    </source>
</evidence>
<dbReference type="SMART" id="SM00448">
    <property type="entry name" value="REC"/>
    <property type="match status" value="1"/>
</dbReference>
<evidence type="ECO:0000256" key="2">
    <source>
        <dbReference type="ARBA" id="ARBA00023015"/>
    </source>
</evidence>
<organism evidence="7 8">
    <name type="scientific">Salinicoccus roseus</name>
    <dbReference type="NCBI Taxonomy" id="45670"/>
    <lineage>
        <taxon>Bacteria</taxon>
        <taxon>Bacillati</taxon>
        <taxon>Bacillota</taxon>
        <taxon>Bacilli</taxon>
        <taxon>Bacillales</taxon>
        <taxon>Staphylococcaceae</taxon>
        <taxon>Salinicoccus</taxon>
    </lineage>
</organism>
<evidence type="ECO:0000256" key="3">
    <source>
        <dbReference type="ARBA" id="ARBA00023125"/>
    </source>
</evidence>
<proteinExistence type="predicted"/>
<dbReference type="Pfam" id="PF00072">
    <property type="entry name" value="Response_reg"/>
    <property type="match status" value="1"/>
</dbReference>
<sequence length="132" mass="15034">MDGINNTVDIHIIEPDEMFRKILLRTLADGGRAIHSYADGYEFMEGYKGGAGISIFIINDILPKKSGMEVVDHIRSQDGRSVIYFMTRSNTEEEMVYALNSGVDGYFIKPFNLKVFQAKIKRLVLRGNRVWV</sequence>
<dbReference type="PANTHER" id="PTHR44591:SF3">
    <property type="entry name" value="RESPONSE REGULATORY DOMAIN-CONTAINING PROTEIN"/>
    <property type="match status" value="1"/>
</dbReference>
<accession>A0A265E3Z0</accession>
<evidence type="ECO:0000256" key="4">
    <source>
        <dbReference type="ARBA" id="ARBA00023163"/>
    </source>
</evidence>
<dbReference type="AlphaFoldDB" id="A0A265E3Z0"/>
<comment type="caution">
    <text evidence="5">Lacks conserved residue(s) required for the propagation of feature annotation.</text>
</comment>
<protein>
    <recommendedName>
        <fullName evidence="6">Response regulatory domain-containing protein</fullName>
    </recommendedName>
</protein>
<dbReference type="RefSeq" id="WP_094907229.1">
    <property type="nucleotide sequence ID" value="NZ_NPEZ01000007.1"/>
</dbReference>
<evidence type="ECO:0000313" key="8">
    <source>
        <dbReference type="Proteomes" id="UP000216682"/>
    </source>
</evidence>
<dbReference type="CDD" id="cd00156">
    <property type="entry name" value="REC"/>
    <property type="match status" value="1"/>
</dbReference>
<keyword evidence="4" id="KW-0804">Transcription</keyword>
<evidence type="ECO:0000256" key="1">
    <source>
        <dbReference type="ARBA" id="ARBA00022553"/>
    </source>
</evidence>
<evidence type="ECO:0000313" key="7">
    <source>
        <dbReference type="EMBL" id="OZT76313.1"/>
    </source>
</evidence>
<keyword evidence="1" id="KW-0597">Phosphoprotein</keyword>
<name>A0A265E3Z0_9STAP</name>
<evidence type="ECO:0000256" key="5">
    <source>
        <dbReference type="PROSITE-ProRule" id="PRU00169"/>
    </source>
</evidence>
<gene>
    <name evidence="7" type="ORF">CFN03_11855</name>
</gene>
<dbReference type="SUPFAM" id="SSF52172">
    <property type="entry name" value="CheY-like"/>
    <property type="match status" value="1"/>
</dbReference>
<dbReference type="GO" id="GO:0000160">
    <property type="term" value="P:phosphorelay signal transduction system"/>
    <property type="evidence" value="ECO:0007669"/>
    <property type="project" value="InterPro"/>
</dbReference>
<dbReference type="Proteomes" id="UP000216682">
    <property type="component" value="Unassembled WGS sequence"/>
</dbReference>